<keyword evidence="1" id="KW-0472">Membrane</keyword>
<organism evidence="3 4">
    <name type="scientific">Paraburkholderia unamae</name>
    <dbReference type="NCBI Taxonomy" id="219649"/>
    <lineage>
        <taxon>Bacteria</taxon>
        <taxon>Pseudomonadati</taxon>
        <taxon>Pseudomonadota</taxon>
        <taxon>Betaproteobacteria</taxon>
        <taxon>Burkholderiales</taxon>
        <taxon>Burkholderiaceae</taxon>
        <taxon>Paraburkholderia</taxon>
    </lineage>
</organism>
<evidence type="ECO:0000256" key="1">
    <source>
        <dbReference type="SAM" id="Phobius"/>
    </source>
</evidence>
<dbReference type="Pfam" id="PF26604">
    <property type="entry name" value="CBU_0592"/>
    <property type="match status" value="1"/>
</dbReference>
<sequence>MTTADFIGIFGVICYQIAYAGLQLGFLHREDRRYLVLNLFGPCCLLYSLLFHFNLAAAVSQVLWLVWSGLGIRKIVLARRSVPIAVIGNAHAATGFATPVAGADMQTAQVSISGHDTHLDAVHGEQIRKQMFASYPDALAEDRFE</sequence>
<dbReference type="EMBL" id="QEOB01000017">
    <property type="protein sequence ID" value="PVX75787.1"/>
    <property type="molecule type" value="Genomic_DNA"/>
</dbReference>
<feature type="transmembrane region" description="Helical" evidence="1">
    <location>
        <begin position="39"/>
        <end position="67"/>
    </location>
</feature>
<gene>
    <name evidence="3" type="ORF">C7402_117199</name>
</gene>
<evidence type="ECO:0000259" key="2">
    <source>
        <dbReference type="Pfam" id="PF26604"/>
    </source>
</evidence>
<keyword evidence="1" id="KW-0812">Transmembrane</keyword>
<evidence type="ECO:0000313" key="3">
    <source>
        <dbReference type="EMBL" id="PVX75787.1"/>
    </source>
</evidence>
<dbReference type="RefSeq" id="WP_208949038.1">
    <property type="nucleotide sequence ID" value="NZ_QEOB01000017.1"/>
</dbReference>
<proteinExistence type="predicted"/>
<feature type="domain" description="CBU-0592-like" evidence="2">
    <location>
        <begin position="4"/>
        <end position="79"/>
    </location>
</feature>
<dbReference type="InterPro" id="IPR058058">
    <property type="entry name" value="CBU_0592-like"/>
</dbReference>
<protein>
    <recommendedName>
        <fullName evidence="2">CBU-0592-like domain-containing protein</fullName>
    </recommendedName>
</protein>
<accession>A0ABX5KEB1</accession>
<dbReference type="NCBIfam" id="NF047864">
    <property type="entry name" value="CBU_0592_membra"/>
    <property type="match status" value="1"/>
</dbReference>
<comment type="caution">
    <text evidence="3">The sequence shown here is derived from an EMBL/GenBank/DDBJ whole genome shotgun (WGS) entry which is preliminary data.</text>
</comment>
<dbReference type="Proteomes" id="UP000245712">
    <property type="component" value="Unassembled WGS sequence"/>
</dbReference>
<keyword evidence="4" id="KW-1185">Reference proteome</keyword>
<evidence type="ECO:0000313" key="4">
    <source>
        <dbReference type="Proteomes" id="UP000245712"/>
    </source>
</evidence>
<feature type="transmembrane region" description="Helical" evidence="1">
    <location>
        <begin position="6"/>
        <end position="27"/>
    </location>
</feature>
<reference evidence="3 4" key="1">
    <citation type="submission" date="2018-05" db="EMBL/GenBank/DDBJ databases">
        <title>Genomic Encyclopedia of Type Strains, Phase IV (KMG-V): Genome sequencing to study the core and pangenomes of soil and plant-associated prokaryotes.</title>
        <authorList>
            <person name="Whitman W."/>
        </authorList>
    </citation>
    <scope>NUCLEOTIDE SEQUENCE [LARGE SCALE GENOMIC DNA]</scope>
    <source>
        <strain evidence="3 4">SCZa-39</strain>
    </source>
</reference>
<name>A0ABX5KEB1_9BURK</name>
<keyword evidence="1" id="KW-1133">Transmembrane helix</keyword>